<dbReference type="PANTHER" id="PTHR34139">
    <property type="entry name" value="UPF0331 PROTEIN MJ0127"/>
    <property type="match status" value="1"/>
</dbReference>
<dbReference type="InterPro" id="IPR008201">
    <property type="entry name" value="HepT-like"/>
</dbReference>
<evidence type="ECO:0000256" key="2">
    <source>
        <dbReference type="ARBA" id="ARBA00022649"/>
    </source>
</evidence>
<dbReference type="OrthoDB" id="4829434at2"/>
<evidence type="ECO:0008006" key="8">
    <source>
        <dbReference type="Google" id="ProtNLM"/>
    </source>
</evidence>
<dbReference type="GO" id="GO:0000166">
    <property type="term" value="F:nucleotide binding"/>
    <property type="evidence" value="ECO:0007669"/>
    <property type="project" value="UniProtKB-KW"/>
</dbReference>
<keyword evidence="4" id="KW-0547">Nucleotide-binding</keyword>
<keyword evidence="3" id="KW-0540">Nuclease</keyword>
<evidence type="ECO:0000256" key="4">
    <source>
        <dbReference type="ARBA" id="ARBA00022741"/>
    </source>
</evidence>
<evidence type="ECO:0000256" key="1">
    <source>
        <dbReference type="ARBA" id="ARBA00022553"/>
    </source>
</evidence>
<evidence type="ECO:0000256" key="5">
    <source>
        <dbReference type="ARBA" id="ARBA00022801"/>
    </source>
</evidence>
<evidence type="ECO:0000313" key="6">
    <source>
        <dbReference type="EMBL" id="PMS16649.1"/>
    </source>
</evidence>
<organism evidence="6 7">
    <name type="scientific">Trinickia dabaoshanensis</name>
    <dbReference type="NCBI Taxonomy" id="564714"/>
    <lineage>
        <taxon>Bacteria</taxon>
        <taxon>Pseudomonadati</taxon>
        <taxon>Pseudomonadota</taxon>
        <taxon>Betaproteobacteria</taxon>
        <taxon>Burkholderiales</taxon>
        <taxon>Burkholderiaceae</taxon>
        <taxon>Trinickia</taxon>
    </lineage>
</organism>
<sequence>MSGKELRVPDYLGHMIEAIDRIESYIGDMDRDAFGASNLVVDAVIRNIEIIGEASNKVLKHDPAFVKQHPNVPWKFSYKMRSIVAHDYFKVDLDIVWATIKTDLPTMRQDLQTLLDGFDEPGRPSAPRPGM</sequence>
<dbReference type="RefSeq" id="WP_102647696.1">
    <property type="nucleotide sequence ID" value="NZ_PNYA01000023.1"/>
</dbReference>
<dbReference type="AlphaFoldDB" id="A0A2N7VHM8"/>
<evidence type="ECO:0000313" key="7">
    <source>
        <dbReference type="Proteomes" id="UP000235616"/>
    </source>
</evidence>
<reference evidence="6 7" key="1">
    <citation type="submission" date="2018-01" db="EMBL/GenBank/DDBJ databases">
        <title>Whole genome analyses suggest that Burkholderia sensu lato contains two further novel genera in the rhizoxinica-symbiotica group Mycetohabitans gen. nov., and Trinickia gen. nov.: implications for the evolution of diazotrophy and nodulation in the Burkholderiaceae.</title>
        <authorList>
            <person name="Estrada-de los Santos P."/>
            <person name="Palmer M."/>
            <person name="Chavez-Ramirez B."/>
            <person name="Beukes C."/>
            <person name="Steenkamp E.T."/>
            <person name="Hirsch A.M."/>
            <person name="Manyaka P."/>
            <person name="Maluk M."/>
            <person name="Lafos M."/>
            <person name="Crook M."/>
            <person name="Gross E."/>
            <person name="Simon M.F."/>
            <person name="Bueno dos Reis Junior F."/>
            <person name="Poole P.S."/>
            <person name="Venter S.N."/>
            <person name="James E.K."/>
        </authorList>
    </citation>
    <scope>NUCLEOTIDE SEQUENCE [LARGE SCALE GENOMIC DNA]</scope>
    <source>
        <strain evidence="6 7">GIMN1.004</strain>
    </source>
</reference>
<dbReference type="GO" id="GO:0110001">
    <property type="term" value="C:toxin-antitoxin complex"/>
    <property type="evidence" value="ECO:0007669"/>
    <property type="project" value="InterPro"/>
</dbReference>
<name>A0A2N7VHM8_9BURK</name>
<keyword evidence="7" id="KW-1185">Reference proteome</keyword>
<dbReference type="Pfam" id="PF01934">
    <property type="entry name" value="HepT-like"/>
    <property type="match status" value="1"/>
</dbReference>
<comment type="caution">
    <text evidence="6">The sequence shown here is derived from an EMBL/GenBank/DDBJ whole genome shotgun (WGS) entry which is preliminary data.</text>
</comment>
<proteinExistence type="predicted"/>
<gene>
    <name evidence="6" type="ORF">C0Z18_22690</name>
</gene>
<keyword evidence="2" id="KW-1277">Toxin-antitoxin system</keyword>
<dbReference type="EMBL" id="PNYA01000023">
    <property type="protein sequence ID" value="PMS16649.1"/>
    <property type="molecule type" value="Genomic_DNA"/>
</dbReference>
<protein>
    <recommendedName>
        <fullName evidence="8">DUF86 domain-containing protein</fullName>
    </recommendedName>
</protein>
<dbReference type="GO" id="GO:0004540">
    <property type="term" value="F:RNA nuclease activity"/>
    <property type="evidence" value="ECO:0007669"/>
    <property type="project" value="InterPro"/>
</dbReference>
<dbReference type="Proteomes" id="UP000235616">
    <property type="component" value="Unassembled WGS sequence"/>
</dbReference>
<dbReference type="GO" id="GO:0016787">
    <property type="term" value="F:hydrolase activity"/>
    <property type="evidence" value="ECO:0007669"/>
    <property type="project" value="UniProtKB-KW"/>
</dbReference>
<accession>A0A2N7VHM8</accession>
<evidence type="ECO:0000256" key="3">
    <source>
        <dbReference type="ARBA" id="ARBA00022722"/>
    </source>
</evidence>
<dbReference type="PANTHER" id="PTHR34139:SF1">
    <property type="entry name" value="RNASE MJ1380-RELATED"/>
    <property type="match status" value="1"/>
</dbReference>
<keyword evidence="5" id="KW-0378">Hydrolase</keyword>
<keyword evidence="1" id="KW-0597">Phosphoprotein</keyword>
<dbReference type="InterPro" id="IPR051813">
    <property type="entry name" value="HepT_RNase_toxin"/>
</dbReference>